<dbReference type="Pfam" id="PF06445">
    <property type="entry name" value="GyrI-like"/>
    <property type="match status" value="1"/>
</dbReference>
<name>A0ABT4X368_9BACI</name>
<comment type="caution">
    <text evidence="2">The sequence shown here is derived from an EMBL/GenBank/DDBJ whole genome shotgun (WGS) entry which is preliminary data.</text>
</comment>
<sequence length="155" mass="17762">MTIKIRDVEPVRVAYMRYKGMVTEANKVFPSVFKSIGGKTNGAPFFCYYMMNPETKLGELELCVPTAKTPVGYGVEVKEMPRVKAISIIHVGPYETLSRAHQKIEQYAQEHHLKLHLPFREVYIKGPGLILKGNPHQYMTEILYPIKEVESHECH</sequence>
<accession>A0ABT4X368</accession>
<keyword evidence="3" id="KW-1185">Reference proteome</keyword>
<feature type="domain" description="AraC effector-binding" evidence="1">
    <location>
        <begin position="1"/>
        <end position="147"/>
    </location>
</feature>
<dbReference type="InterPro" id="IPR011256">
    <property type="entry name" value="Reg_factor_effector_dom_sf"/>
</dbReference>
<organism evidence="2 3">
    <name type="scientific">Bacillus changyiensis</name>
    <dbReference type="NCBI Taxonomy" id="3004103"/>
    <lineage>
        <taxon>Bacteria</taxon>
        <taxon>Bacillati</taxon>
        <taxon>Bacillota</taxon>
        <taxon>Bacilli</taxon>
        <taxon>Bacillales</taxon>
        <taxon>Bacillaceae</taxon>
        <taxon>Bacillus</taxon>
    </lineage>
</organism>
<proteinExistence type="predicted"/>
<reference evidence="2 3" key="1">
    <citation type="submission" date="2023-01" db="EMBL/GenBank/DDBJ databases">
        <title>Bacillus changyiensis sp. nov., isolated from a coastal deposit.</title>
        <authorList>
            <person name="Xiao G."/>
            <person name="Lai Q."/>
            <person name="Hu Z."/>
            <person name="Shao Z."/>
        </authorList>
    </citation>
    <scope>NUCLEOTIDE SEQUENCE [LARGE SCALE GENOMIC DNA]</scope>
    <source>
        <strain evidence="2 3">CLL-7-23</strain>
    </source>
</reference>
<evidence type="ECO:0000313" key="2">
    <source>
        <dbReference type="EMBL" id="MDA7026532.1"/>
    </source>
</evidence>
<evidence type="ECO:0000313" key="3">
    <source>
        <dbReference type="Proteomes" id="UP001211894"/>
    </source>
</evidence>
<evidence type="ECO:0000259" key="1">
    <source>
        <dbReference type="SMART" id="SM00871"/>
    </source>
</evidence>
<dbReference type="Proteomes" id="UP001211894">
    <property type="component" value="Unassembled WGS sequence"/>
</dbReference>
<dbReference type="EMBL" id="JAQKAB010000004">
    <property type="protein sequence ID" value="MDA7026532.1"/>
    <property type="molecule type" value="Genomic_DNA"/>
</dbReference>
<dbReference type="InterPro" id="IPR029442">
    <property type="entry name" value="GyrI-like"/>
</dbReference>
<protein>
    <submittedName>
        <fullName evidence="2">GyrI-like domain-containing protein</fullName>
    </submittedName>
</protein>
<dbReference type="InterPro" id="IPR010499">
    <property type="entry name" value="AraC_E-bd"/>
</dbReference>
<gene>
    <name evidence="2" type="ORF">PJ311_07865</name>
</gene>
<dbReference type="SMART" id="SM00871">
    <property type="entry name" value="AraC_E_bind"/>
    <property type="match status" value="1"/>
</dbReference>
<dbReference type="RefSeq" id="WP_271340386.1">
    <property type="nucleotide sequence ID" value="NZ_JAQKAB010000004.1"/>
</dbReference>
<dbReference type="Gene3D" id="3.20.80.10">
    <property type="entry name" value="Regulatory factor, effector binding domain"/>
    <property type="match status" value="1"/>
</dbReference>
<dbReference type="SUPFAM" id="SSF55136">
    <property type="entry name" value="Probable bacterial effector-binding domain"/>
    <property type="match status" value="1"/>
</dbReference>